<dbReference type="RefSeq" id="WP_044361192.1">
    <property type="nucleotide sequence ID" value="NZ_JXWY01000100.1"/>
</dbReference>
<evidence type="ECO:0000313" key="4">
    <source>
        <dbReference type="Proteomes" id="UP000254100"/>
    </source>
</evidence>
<reference evidence="2 4" key="2">
    <citation type="submission" date="2018-06" db="EMBL/GenBank/DDBJ databases">
        <authorList>
            <consortium name="Pathogen Informatics"/>
            <person name="Doyle S."/>
        </authorList>
    </citation>
    <scope>NUCLEOTIDE SEQUENCE [LARGE SCALE GENOMIC DNA]</scope>
    <source>
        <strain evidence="2 4">NCTC13832</strain>
    </source>
</reference>
<dbReference type="EMBL" id="JXWY01000100">
    <property type="protein sequence ID" value="KIX90078.1"/>
    <property type="molecule type" value="Genomic_DNA"/>
</dbReference>
<sequence length="137" mass="15840">MNFNKITLKDVSYSDSHSSIAFTLKDSKIQEGTKIFYFEVTTTFEDNEIFTDFTMFDHDIKNLKRFKYTFPVSEIYFMEPDLSFTIIDFNSAYLSVYINLDSGLRYSNIGTESGLAIKLNVTNEAFNTFLAKLSAFE</sequence>
<reference evidence="1 3" key="1">
    <citation type="submission" date="2015-01" db="EMBL/GenBank/DDBJ databases">
        <authorList>
            <person name="Guo J."/>
        </authorList>
    </citation>
    <scope>NUCLEOTIDE SEQUENCE [LARGE SCALE GENOMIC DNA]</scope>
    <source>
        <strain evidence="1 3">DSM 22147</strain>
    </source>
</reference>
<evidence type="ECO:0000313" key="2">
    <source>
        <dbReference type="EMBL" id="SUM57736.1"/>
    </source>
</evidence>
<evidence type="ECO:0000313" key="3">
    <source>
        <dbReference type="Proteomes" id="UP000032366"/>
    </source>
</evidence>
<accession>A0A0D6XQG0</accession>
<organism evidence="2 4">
    <name type="scientific">Staphylococcus microti</name>
    <dbReference type="NCBI Taxonomy" id="569857"/>
    <lineage>
        <taxon>Bacteria</taxon>
        <taxon>Bacillati</taxon>
        <taxon>Bacillota</taxon>
        <taxon>Bacilli</taxon>
        <taxon>Bacillales</taxon>
        <taxon>Staphylococcaceae</taxon>
        <taxon>Staphylococcus</taxon>
    </lineage>
</organism>
<keyword evidence="3" id="KW-1185">Reference proteome</keyword>
<dbReference type="AlphaFoldDB" id="A0A0D6XQG0"/>
<evidence type="ECO:0000313" key="1">
    <source>
        <dbReference type="EMBL" id="KIX90078.1"/>
    </source>
</evidence>
<gene>
    <name evidence="2" type="ORF">NCTC13832_01424</name>
    <name evidence="1" type="ORF">TP70_09310</name>
</gene>
<dbReference type="OrthoDB" id="2404181at2"/>
<dbReference type="EMBL" id="UHDT01000001">
    <property type="protein sequence ID" value="SUM57736.1"/>
    <property type="molecule type" value="Genomic_DNA"/>
</dbReference>
<dbReference type="Proteomes" id="UP000032366">
    <property type="component" value="Unassembled WGS sequence"/>
</dbReference>
<dbReference type="Proteomes" id="UP000254100">
    <property type="component" value="Unassembled WGS sequence"/>
</dbReference>
<name>A0A0D6XQG0_9STAP</name>
<proteinExistence type="predicted"/>
<protein>
    <submittedName>
        <fullName evidence="2">Uncharacterized protein</fullName>
    </submittedName>
</protein>